<comment type="caution">
    <text evidence="8">The sequence shown here is derived from an EMBL/GenBank/DDBJ whole genome shotgun (WGS) entry which is preliminary data.</text>
</comment>
<evidence type="ECO:0000313" key="8">
    <source>
        <dbReference type="EMBL" id="GHB58557.1"/>
    </source>
</evidence>
<gene>
    <name evidence="8" type="primary">cypC</name>
    <name evidence="8" type="ORF">GCM10010347_30960</name>
</gene>
<dbReference type="EMBL" id="BMVP01000004">
    <property type="protein sequence ID" value="GHB58557.1"/>
    <property type="molecule type" value="Genomic_DNA"/>
</dbReference>
<evidence type="ECO:0000256" key="2">
    <source>
        <dbReference type="ARBA" id="ARBA00010617"/>
    </source>
</evidence>
<dbReference type="Pfam" id="PF00067">
    <property type="entry name" value="p450"/>
    <property type="match status" value="1"/>
</dbReference>
<evidence type="ECO:0000256" key="3">
    <source>
        <dbReference type="ARBA" id="ARBA00022617"/>
    </source>
</evidence>
<evidence type="ECO:0000256" key="5">
    <source>
        <dbReference type="ARBA" id="ARBA00023002"/>
    </source>
</evidence>
<dbReference type="InterPro" id="IPR036396">
    <property type="entry name" value="Cyt_P450_sf"/>
</dbReference>
<keyword evidence="4" id="KW-0479">Metal-binding</keyword>
<accession>A0ABQ3ESX8</accession>
<dbReference type="Gene3D" id="1.10.630.10">
    <property type="entry name" value="Cytochrome P450"/>
    <property type="match status" value="1"/>
</dbReference>
<reference evidence="9" key="1">
    <citation type="journal article" date="2019" name="Int. J. Syst. Evol. Microbiol.">
        <title>The Global Catalogue of Microorganisms (GCM) 10K type strain sequencing project: providing services to taxonomists for standard genome sequencing and annotation.</title>
        <authorList>
            <consortium name="The Broad Institute Genomics Platform"/>
            <consortium name="The Broad Institute Genome Sequencing Center for Infectious Disease"/>
            <person name="Wu L."/>
            <person name="Ma J."/>
        </authorList>
    </citation>
    <scope>NUCLEOTIDE SEQUENCE [LARGE SCALE GENOMIC DNA]</scope>
    <source>
        <strain evidence="9">JCM 4738</strain>
    </source>
</reference>
<dbReference type="InterPro" id="IPR002401">
    <property type="entry name" value="Cyt_P450_E_grp-I"/>
</dbReference>
<keyword evidence="6" id="KW-0408">Iron</keyword>
<proteinExistence type="inferred from homology"/>
<keyword evidence="7" id="KW-0503">Monooxygenase</keyword>
<comment type="similarity">
    <text evidence="2">Belongs to the cytochrome P450 family.</text>
</comment>
<dbReference type="PRINTS" id="PR00463">
    <property type="entry name" value="EP450I"/>
</dbReference>
<evidence type="ECO:0000256" key="6">
    <source>
        <dbReference type="ARBA" id="ARBA00023004"/>
    </source>
</evidence>
<keyword evidence="3" id="KW-0349">Heme</keyword>
<evidence type="ECO:0000256" key="4">
    <source>
        <dbReference type="ARBA" id="ARBA00022723"/>
    </source>
</evidence>
<evidence type="ECO:0000256" key="1">
    <source>
        <dbReference type="ARBA" id="ARBA00001971"/>
    </source>
</evidence>
<dbReference type="InterPro" id="IPR001128">
    <property type="entry name" value="Cyt_P450"/>
</dbReference>
<evidence type="ECO:0000256" key="7">
    <source>
        <dbReference type="ARBA" id="ARBA00023033"/>
    </source>
</evidence>
<protein>
    <submittedName>
        <fullName evidence="8">Fatty-acid peroxygenase</fullName>
    </submittedName>
</protein>
<sequence length="428" mass="46561">MFTSVIDSTASLLARGYAWLPGLQERAGEGPVVTRLMGRRTVVLDGPGSVEFFYDEQHVRREGALPGPVLDTLIGRGAVHTLDGGGHRVRKDMFVSLLMAEGGIAALTERFVARWPRAVAGWQGREVVLFDEVAAVLAGAVCDWVGLPLSEGAARSVGEDCVAMVDGFATPGPRHWKARRARARQERALRRVVTELRTAAPAPSGGRPRSVLTAVAWHRDADGRLLDPRTAAVELLNIIRPTVALSWFAVFAAHALHSAPVHRDRLRGDDGTYARAFAHEVRRFYPFAPFIGGLAARDLRWRDVPVPEGSLVLLDLYGRNHDPEVWPKPCDFDPCRFMGREPPSNDLVPQGGGDVRTGHRCPGEDIAVGLLTAIVGALADLDCDVPEQDLTIPLHRMPTRPRSGFVLAHARTAVRADGVPSRALRPHG</sequence>
<comment type="cofactor">
    <cofactor evidence="1">
        <name>heme</name>
        <dbReference type="ChEBI" id="CHEBI:30413"/>
    </cofactor>
</comment>
<organism evidence="8 9">
    <name type="scientific">Streptomyces cirratus</name>
    <dbReference type="NCBI Taxonomy" id="68187"/>
    <lineage>
        <taxon>Bacteria</taxon>
        <taxon>Bacillati</taxon>
        <taxon>Actinomycetota</taxon>
        <taxon>Actinomycetes</taxon>
        <taxon>Kitasatosporales</taxon>
        <taxon>Streptomycetaceae</taxon>
        <taxon>Streptomyces</taxon>
    </lineage>
</organism>
<dbReference type="CDD" id="cd11067">
    <property type="entry name" value="CYP152"/>
    <property type="match status" value="1"/>
</dbReference>
<evidence type="ECO:0000313" key="9">
    <source>
        <dbReference type="Proteomes" id="UP000642673"/>
    </source>
</evidence>
<dbReference type="PANTHER" id="PTHR24286:SF24">
    <property type="entry name" value="LANOSTEROL 14-ALPHA DEMETHYLASE"/>
    <property type="match status" value="1"/>
</dbReference>
<keyword evidence="9" id="KW-1185">Reference proteome</keyword>
<dbReference type="PANTHER" id="PTHR24286">
    <property type="entry name" value="CYTOCHROME P450 26"/>
    <property type="match status" value="1"/>
</dbReference>
<keyword evidence="5" id="KW-0560">Oxidoreductase</keyword>
<dbReference type="Proteomes" id="UP000642673">
    <property type="component" value="Unassembled WGS sequence"/>
</dbReference>
<dbReference type="SUPFAM" id="SSF48264">
    <property type="entry name" value="Cytochrome P450"/>
    <property type="match status" value="1"/>
</dbReference>
<name>A0ABQ3ESX8_9ACTN</name>